<protein>
    <submittedName>
        <fullName evidence="3">FERM domain-containing protein</fullName>
    </submittedName>
</protein>
<dbReference type="CDD" id="cd14473">
    <property type="entry name" value="FERM_B-lobe"/>
    <property type="match status" value="1"/>
</dbReference>
<dbReference type="GO" id="GO:0007160">
    <property type="term" value="P:cell-matrix adhesion"/>
    <property type="evidence" value="ECO:0007669"/>
    <property type="project" value="TreeGrafter"/>
</dbReference>
<evidence type="ECO:0000313" key="2">
    <source>
        <dbReference type="Proteomes" id="UP000050790"/>
    </source>
</evidence>
<dbReference type="InterPro" id="IPR035963">
    <property type="entry name" value="FERM_2"/>
</dbReference>
<name>A0AA85AF51_9TREM</name>
<feature type="domain" description="Band 4.1" evidence="1">
    <location>
        <begin position="105"/>
        <end position="970"/>
    </location>
</feature>
<dbReference type="Proteomes" id="UP000050790">
    <property type="component" value="Unassembled WGS sequence"/>
</dbReference>
<dbReference type="Pfam" id="PF18124">
    <property type="entry name" value="Kindlin_2_N"/>
    <property type="match status" value="1"/>
</dbReference>
<dbReference type="Gene3D" id="2.30.29.30">
    <property type="entry name" value="Pleckstrin-homology domain (PH domain)/Phosphotyrosine-binding domain (PTB)"/>
    <property type="match status" value="1"/>
</dbReference>
<dbReference type="InterPro" id="IPR019749">
    <property type="entry name" value="Band_41_domain"/>
</dbReference>
<dbReference type="GO" id="GO:0030055">
    <property type="term" value="C:cell-substrate junction"/>
    <property type="evidence" value="ECO:0007669"/>
    <property type="project" value="TreeGrafter"/>
</dbReference>
<dbReference type="GO" id="GO:0005178">
    <property type="term" value="F:integrin binding"/>
    <property type="evidence" value="ECO:0007669"/>
    <property type="project" value="TreeGrafter"/>
</dbReference>
<dbReference type="InterPro" id="IPR011993">
    <property type="entry name" value="PH-like_dom_sf"/>
</dbReference>
<dbReference type="Gene3D" id="1.20.80.10">
    <property type="match status" value="1"/>
</dbReference>
<dbReference type="PANTHER" id="PTHR16160">
    <property type="entry name" value="FERMITIN 2-RELATED"/>
    <property type="match status" value="1"/>
</dbReference>
<accession>A0AA85AF51</accession>
<dbReference type="WBParaSite" id="SMRG1_81350.2">
    <property type="protein sequence ID" value="SMRG1_81350.2"/>
    <property type="gene ID" value="SMRG1_81350"/>
</dbReference>
<evidence type="ECO:0000259" key="1">
    <source>
        <dbReference type="SMART" id="SM00295"/>
    </source>
</evidence>
<dbReference type="InterPro" id="IPR037843">
    <property type="entry name" value="Kindlin/fermitin"/>
</dbReference>
<dbReference type="AlphaFoldDB" id="A0AA85AF51"/>
<dbReference type="PANTHER" id="PTHR16160:SF13">
    <property type="entry name" value="FERMITIN 2-RELATED"/>
    <property type="match status" value="1"/>
</dbReference>
<dbReference type="SMART" id="SM00295">
    <property type="entry name" value="B41"/>
    <property type="match status" value="1"/>
</dbReference>
<sequence>MLANGEYVDGSWLLSIYIHDLNIQRDIRVHGEWSINELITQLIDGLIYPQRKLLQSNEISLHSNHIKMNWEDYGLWWPIKSKWLLKTKLSLNQYGLQADAKLHFLSIYGQLNIQLPDLQIRKFIDINFAEPVYRVTLSICHYLNIRHSEELSLGYPIQQNDLKHSRFIPNSINKHDQTLSNTKKYSTFQRSATINTTHSQYKTLHKESLFQMNNEMNANQSQQQNDEGSMKSSLLSKHSIQLYGPPIIRDKRHHYYSIRRNSRNLNHQTTLSSIPFNLRILDDPSLIYSPIIHIDEAIQNHLIVRPNNYIQRIRLNTVWLDSSKSLLEQGITMLGYNPSSSFSSSSMNRPNSSGQVQNDEDIQLSNNKDNNTIPTLILRYKYGIYYDLNIKYDLIRINQLYEQAKWSILSEIYDVTDEEACLFAALQCQVELATEQETLMNDENLLNNDNEEHKGINDTIDTNDKQQLVNCSLDKSIIDNCNKNMKKMKSTLMKHNRDISPLGGYLHTTGYYSMKSSTTTTTTSPSRPLSTIELDHEIDIMLDELSIDCLQNKDSNRLSNGIQHSKLKEHSIRPLSLLNTSNYNEDDIDSLMNHEQYDNSLPELNTYVKICKPRKFGLKVYHRYYISIKGIELYVYKNKDDYLSNSDTVEVIYLPGCEIQSDLCITTEKFNIRLFVPISRTNLPLSSAFASYQSNKIQTDNEDPTISSKLKRRASLLSLTSLSHLSNALGISSSSSSSSSHHHTQNGLINISGIGALTGSSATMTGLINELWLRFFNLSDYIDWLTILRITTAIQSTIMPNSYTDIPNTLSKKSSKKQQTILSSLLNRSTFNIEHKAITNLINLLSPNCLNLKQTNNEIINLTKLYNHLEKRFIDLLPLRLGYLKVSQRTWDSRRDYYHHNQYDSLLKRSNTLTNQDKPPIHSQTIQTRTNFIQRITSIYSQINNLTSLQCKLKYINVWEQLHLHGIAFFTGRIEVIVPLNTLIHAENDALYNDGNGQINWLSNINQSIIHNNYVTISISRKIESIGIGSKRIYRCDLTNGDIIASWKMSSIQSWHINWELNELILNLVNQTKIQSNTTNTTHNINNSSNSGNSKVDHQSIGKFNEFTGRVIIRPIDVSVRMIAEFLGGYTFLNLRSPEKNQYLAEDIFYKLTTGISQPSI</sequence>
<proteinExistence type="predicted"/>
<dbReference type="Gene3D" id="3.10.20.90">
    <property type="entry name" value="Phosphatidylinositol 3-kinase Catalytic Subunit, Chain A, domain 1"/>
    <property type="match status" value="1"/>
</dbReference>
<dbReference type="InterPro" id="IPR019748">
    <property type="entry name" value="FERM_central"/>
</dbReference>
<evidence type="ECO:0000313" key="3">
    <source>
        <dbReference type="WBParaSite" id="SMRG1_81350.2"/>
    </source>
</evidence>
<dbReference type="InterPro" id="IPR014352">
    <property type="entry name" value="FERM/acyl-CoA-bd_prot_sf"/>
</dbReference>
<dbReference type="InterPro" id="IPR040790">
    <property type="entry name" value="Kindlin_2_N"/>
</dbReference>
<dbReference type="SUPFAM" id="SSF50729">
    <property type="entry name" value="PH domain-like"/>
    <property type="match status" value="1"/>
</dbReference>
<organism evidence="2 3">
    <name type="scientific">Schistosoma margrebowiei</name>
    <dbReference type="NCBI Taxonomy" id="48269"/>
    <lineage>
        <taxon>Eukaryota</taxon>
        <taxon>Metazoa</taxon>
        <taxon>Spiralia</taxon>
        <taxon>Lophotrochozoa</taxon>
        <taxon>Platyhelminthes</taxon>
        <taxon>Trematoda</taxon>
        <taxon>Digenea</taxon>
        <taxon>Strigeidida</taxon>
        <taxon>Schistosomatoidea</taxon>
        <taxon>Schistosomatidae</taxon>
        <taxon>Schistosoma</taxon>
    </lineage>
</organism>
<reference evidence="3" key="1">
    <citation type="submission" date="2023-11" db="UniProtKB">
        <authorList>
            <consortium name="WormBaseParasite"/>
        </authorList>
    </citation>
    <scope>IDENTIFICATION</scope>
</reference>
<dbReference type="GO" id="GO:0007229">
    <property type="term" value="P:integrin-mediated signaling pathway"/>
    <property type="evidence" value="ECO:0007669"/>
    <property type="project" value="InterPro"/>
</dbReference>
<dbReference type="SUPFAM" id="SSF47031">
    <property type="entry name" value="Second domain of FERM"/>
    <property type="match status" value="1"/>
</dbReference>
<dbReference type="Pfam" id="PF00373">
    <property type="entry name" value="FERM_M"/>
    <property type="match status" value="1"/>
</dbReference>